<protein>
    <recommendedName>
        <fullName evidence="2">Ricin B lectin domain-containing protein</fullName>
    </recommendedName>
</protein>
<sequence length="159" mass="17816">MLHLIHLALLLVSFATARRIHPANNTAWCIHALAVRPVSGTQLGVEPCSGSFRQEWNFFGSSSILQLKNMNLCAAPSAERNGARVYLRHCPENRHEWGAITWHPDGGLRLSYANTNFCLDNENGRLGLHNPVQIWNCYEGDVQNWGFTGVNGLLPDWQP</sequence>
<dbReference type="Proteomes" id="UP001222932">
    <property type="component" value="Unassembled WGS sequence"/>
</dbReference>
<dbReference type="InterPro" id="IPR035992">
    <property type="entry name" value="Ricin_B-like_lectins"/>
</dbReference>
<dbReference type="CDD" id="cd00161">
    <property type="entry name" value="beta-trefoil_Ricin-like"/>
    <property type="match status" value="1"/>
</dbReference>
<keyword evidence="4" id="KW-1185">Reference proteome</keyword>
<reference evidence="3" key="2">
    <citation type="submission" date="2023-06" db="EMBL/GenBank/DDBJ databases">
        <authorList>
            <person name="Kobayashi Y."/>
            <person name="Kayamori A."/>
            <person name="Aoki K."/>
            <person name="Shiwa Y."/>
            <person name="Fujita N."/>
            <person name="Sugita T."/>
            <person name="Iwasaki W."/>
            <person name="Tanaka N."/>
            <person name="Takashima M."/>
        </authorList>
    </citation>
    <scope>NUCLEOTIDE SEQUENCE</scope>
    <source>
        <strain evidence="3">HIS016</strain>
    </source>
</reference>
<dbReference type="EMBL" id="BTCM01000001">
    <property type="protein sequence ID" value="GMK53566.1"/>
    <property type="molecule type" value="Genomic_DNA"/>
</dbReference>
<feature type="chain" id="PRO_5042042956" description="Ricin B lectin domain-containing protein" evidence="1">
    <location>
        <begin position="18"/>
        <end position="159"/>
    </location>
</feature>
<feature type="domain" description="Ricin B lectin" evidence="2">
    <location>
        <begin position="14"/>
        <end position="148"/>
    </location>
</feature>
<dbReference type="Pfam" id="PF00652">
    <property type="entry name" value="Ricin_B_lectin"/>
    <property type="match status" value="1"/>
</dbReference>
<feature type="signal peptide" evidence="1">
    <location>
        <begin position="1"/>
        <end position="17"/>
    </location>
</feature>
<accession>A0AAD3TNH9</accession>
<proteinExistence type="predicted"/>
<keyword evidence="1" id="KW-0732">Signal</keyword>
<evidence type="ECO:0000256" key="1">
    <source>
        <dbReference type="SAM" id="SignalP"/>
    </source>
</evidence>
<dbReference type="PROSITE" id="PS50231">
    <property type="entry name" value="RICIN_B_LECTIN"/>
    <property type="match status" value="1"/>
</dbReference>
<name>A0AAD3TNH9_9TREE</name>
<dbReference type="Gene3D" id="2.80.10.50">
    <property type="match status" value="2"/>
</dbReference>
<dbReference type="SMART" id="SM00458">
    <property type="entry name" value="RICIN"/>
    <property type="match status" value="1"/>
</dbReference>
<gene>
    <name evidence="3" type="ORF">CspeluHIS016_0101520</name>
</gene>
<reference evidence="3" key="1">
    <citation type="journal article" date="2023" name="BMC Genomics">
        <title>Chromosome-level genome assemblies of Cutaneotrichosporon spp. (Trichosporonales, Basidiomycota) reveal imbalanced evolution between nucleotide sequences and chromosome synteny.</title>
        <authorList>
            <person name="Kobayashi Y."/>
            <person name="Kayamori A."/>
            <person name="Aoki K."/>
            <person name="Shiwa Y."/>
            <person name="Matsutani M."/>
            <person name="Fujita N."/>
            <person name="Sugita T."/>
            <person name="Iwasaki W."/>
            <person name="Tanaka N."/>
            <person name="Takashima M."/>
        </authorList>
    </citation>
    <scope>NUCLEOTIDE SEQUENCE</scope>
    <source>
        <strain evidence="3">HIS016</strain>
    </source>
</reference>
<evidence type="ECO:0000313" key="4">
    <source>
        <dbReference type="Proteomes" id="UP001222932"/>
    </source>
</evidence>
<dbReference type="AlphaFoldDB" id="A0AAD3TNH9"/>
<dbReference type="SUPFAM" id="SSF50370">
    <property type="entry name" value="Ricin B-like lectins"/>
    <property type="match status" value="1"/>
</dbReference>
<evidence type="ECO:0000313" key="3">
    <source>
        <dbReference type="EMBL" id="GMK53566.1"/>
    </source>
</evidence>
<comment type="caution">
    <text evidence="3">The sequence shown here is derived from an EMBL/GenBank/DDBJ whole genome shotgun (WGS) entry which is preliminary data.</text>
</comment>
<dbReference type="InterPro" id="IPR000772">
    <property type="entry name" value="Ricin_B_lectin"/>
</dbReference>
<evidence type="ECO:0000259" key="2">
    <source>
        <dbReference type="SMART" id="SM00458"/>
    </source>
</evidence>
<organism evidence="3 4">
    <name type="scientific">Cutaneotrichosporon spelunceum</name>
    <dbReference type="NCBI Taxonomy" id="1672016"/>
    <lineage>
        <taxon>Eukaryota</taxon>
        <taxon>Fungi</taxon>
        <taxon>Dikarya</taxon>
        <taxon>Basidiomycota</taxon>
        <taxon>Agaricomycotina</taxon>
        <taxon>Tremellomycetes</taxon>
        <taxon>Trichosporonales</taxon>
        <taxon>Trichosporonaceae</taxon>
        <taxon>Cutaneotrichosporon</taxon>
    </lineage>
</organism>